<dbReference type="SUPFAM" id="SSF46689">
    <property type="entry name" value="Homeodomain-like"/>
    <property type="match status" value="1"/>
</dbReference>
<dbReference type="InterPro" id="IPR009057">
    <property type="entry name" value="Homeodomain-like_sf"/>
</dbReference>
<keyword evidence="5" id="KW-0010">Activator</keyword>
<dbReference type="Gene3D" id="1.10.10.60">
    <property type="entry name" value="Homeodomain-like"/>
    <property type="match status" value="1"/>
</dbReference>
<evidence type="ECO:0000256" key="4">
    <source>
        <dbReference type="ARBA" id="ARBA00023125"/>
    </source>
</evidence>
<dbReference type="InterPro" id="IPR003593">
    <property type="entry name" value="AAA+_ATPase"/>
</dbReference>
<dbReference type="InterPro" id="IPR025943">
    <property type="entry name" value="Sigma_54_int_dom_ATP-bd_2"/>
</dbReference>
<dbReference type="PROSITE" id="PS00688">
    <property type="entry name" value="SIGMA54_INTERACT_3"/>
    <property type="match status" value="1"/>
</dbReference>
<dbReference type="GO" id="GO:0005524">
    <property type="term" value="F:ATP binding"/>
    <property type="evidence" value="ECO:0007669"/>
    <property type="project" value="UniProtKB-KW"/>
</dbReference>
<dbReference type="PANTHER" id="PTHR32071:SF113">
    <property type="entry name" value="ALGINATE BIOSYNTHESIS TRANSCRIPTIONAL REGULATORY PROTEIN ALGB"/>
    <property type="match status" value="1"/>
</dbReference>
<dbReference type="Gene3D" id="3.40.50.2300">
    <property type="match status" value="1"/>
</dbReference>
<name>A0A2U3JZT1_9BACT</name>
<gene>
    <name evidence="11" type="primary">zraR</name>
    <name evidence="11" type="ORF">SBA1_110034</name>
</gene>
<keyword evidence="8" id="KW-0175">Coiled coil</keyword>
<dbReference type="GO" id="GO:0043565">
    <property type="term" value="F:sequence-specific DNA binding"/>
    <property type="evidence" value="ECO:0007669"/>
    <property type="project" value="InterPro"/>
</dbReference>
<dbReference type="PROSITE" id="PS50110">
    <property type="entry name" value="RESPONSE_REGULATORY"/>
    <property type="match status" value="1"/>
</dbReference>
<dbReference type="Pfam" id="PF00158">
    <property type="entry name" value="Sigma54_activat"/>
    <property type="match status" value="1"/>
</dbReference>
<dbReference type="SMART" id="SM00448">
    <property type="entry name" value="REC"/>
    <property type="match status" value="1"/>
</dbReference>
<dbReference type="PROSITE" id="PS00676">
    <property type="entry name" value="SIGMA54_INTERACT_2"/>
    <property type="match status" value="1"/>
</dbReference>
<feature type="coiled-coil region" evidence="8">
    <location>
        <begin position="138"/>
        <end position="165"/>
    </location>
</feature>
<sequence>MPTSAKSPELNLAALAKRGPNPPQILVADDQQHILDAIELLLKPQGYKVNAVPSPVLAREAVVTTSYDAVLIDLNYTRDTTSGQEGLDLLSEIVALDGTVPVIVMTAWGNVELAVEAMRRGARDFIQKPWENERLLSIVRTQVELHRALQNAERLAAENRLLSAEGRPEFIATAPSMTPVLETITRIAPSDANVLISGEHGTGKEVVARTLHALSLRASRAFVPVNTGALAEGVFESELFGHVKGAFTDARADRIGRFELADGGSIFLDEIGNVPVRQQAKLLRVIESGEMERVGSSRSKRVDVRVISATNADLQAACGAGQFREDLLFRLNTVEIHLPPLRDRREDIPTLAMHFLAHYAARYRRPVRSLDASALQTLMQHSWPGNVRELEHTMERAVLMCRTEYLQPADLGLGAQHPVSPNLEELSLETVESILIRKTLQRFQGNVSQAAEALGLSRGALYRRMEKHGL</sequence>
<dbReference type="InterPro" id="IPR001789">
    <property type="entry name" value="Sig_transdc_resp-reg_receiver"/>
</dbReference>
<dbReference type="PROSITE" id="PS50045">
    <property type="entry name" value="SIGMA54_INTERACT_4"/>
    <property type="match status" value="1"/>
</dbReference>
<keyword evidence="7" id="KW-0597">Phosphoprotein</keyword>
<evidence type="ECO:0000256" key="3">
    <source>
        <dbReference type="ARBA" id="ARBA00023015"/>
    </source>
</evidence>
<dbReference type="GO" id="GO:0000160">
    <property type="term" value="P:phosphorelay signal transduction system"/>
    <property type="evidence" value="ECO:0007669"/>
    <property type="project" value="InterPro"/>
</dbReference>
<accession>A0A2U3JZT1</accession>
<keyword evidence="2" id="KW-0067">ATP-binding</keyword>
<feature type="domain" description="Response regulatory" evidence="10">
    <location>
        <begin position="24"/>
        <end position="143"/>
    </location>
</feature>
<evidence type="ECO:0000256" key="8">
    <source>
        <dbReference type="SAM" id="Coils"/>
    </source>
</evidence>
<dbReference type="SUPFAM" id="SSF52172">
    <property type="entry name" value="CheY-like"/>
    <property type="match status" value="1"/>
</dbReference>
<feature type="domain" description="Sigma-54 factor interaction" evidence="9">
    <location>
        <begin position="170"/>
        <end position="399"/>
    </location>
</feature>
<evidence type="ECO:0000259" key="9">
    <source>
        <dbReference type="PROSITE" id="PS50045"/>
    </source>
</evidence>
<dbReference type="FunFam" id="1.10.8.60:FF:000014">
    <property type="entry name" value="DNA-binding transcriptional regulator NtrC"/>
    <property type="match status" value="1"/>
</dbReference>
<dbReference type="InterPro" id="IPR002197">
    <property type="entry name" value="HTH_Fis"/>
</dbReference>
<feature type="modified residue" description="4-aspartylphosphate" evidence="7">
    <location>
        <position position="73"/>
    </location>
</feature>
<evidence type="ECO:0000259" key="10">
    <source>
        <dbReference type="PROSITE" id="PS50110"/>
    </source>
</evidence>
<dbReference type="AlphaFoldDB" id="A0A2U3JZT1"/>
<evidence type="ECO:0000256" key="7">
    <source>
        <dbReference type="PROSITE-ProRule" id="PRU00169"/>
    </source>
</evidence>
<dbReference type="InterPro" id="IPR011006">
    <property type="entry name" value="CheY-like_superfamily"/>
</dbReference>
<dbReference type="Gene3D" id="3.40.50.300">
    <property type="entry name" value="P-loop containing nucleotide triphosphate hydrolases"/>
    <property type="match status" value="1"/>
</dbReference>
<dbReference type="EMBL" id="OMOD01000013">
    <property type="protein sequence ID" value="SPF32827.1"/>
    <property type="molecule type" value="Genomic_DNA"/>
</dbReference>
<reference evidence="12" key="1">
    <citation type="submission" date="2018-02" db="EMBL/GenBank/DDBJ databases">
        <authorList>
            <person name="Hausmann B."/>
        </authorList>
    </citation>
    <scope>NUCLEOTIDE SEQUENCE [LARGE SCALE GENOMIC DNA]</scope>
    <source>
        <strain evidence="12">Peat soil MAG SbA1</strain>
    </source>
</reference>
<evidence type="ECO:0000256" key="6">
    <source>
        <dbReference type="ARBA" id="ARBA00023163"/>
    </source>
</evidence>
<dbReference type="Proteomes" id="UP000238701">
    <property type="component" value="Unassembled WGS sequence"/>
</dbReference>
<dbReference type="InterPro" id="IPR058031">
    <property type="entry name" value="AAA_lid_NorR"/>
</dbReference>
<dbReference type="Pfam" id="PF02954">
    <property type="entry name" value="HTH_8"/>
    <property type="match status" value="1"/>
</dbReference>
<dbReference type="InterPro" id="IPR027417">
    <property type="entry name" value="P-loop_NTPase"/>
</dbReference>
<keyword evidence="3" id="KW-0805">Transcription regulation</keyword>
<keyword evidence="1" id="KW-0547">Nucleotide-binding</keyword>
<dbReference type="Pfam" id="PF00072">
    <property type="entry name" value="Response_reg"/>
    <property type="match status" value="1"/>
</dbReference>
<evidence type="ECO:0000313" key="12">
    <source>
        <dbReference type="Proteomes" id="UP000238701"/>
    </source>
</evidence>
<dbReference type="InterPro" id="IPR002078">
    <property type="entry name" value="Sigma_54_int"/>
</dbReference>
<dbReference type="SUPFAM" id="SSF52540">
    <property type="entry name" value="P-loop containing nucleoside triphosphate hydrolases"/>
    <property type="match status" value="1"/>
</dbReference>
<evidence type="ECO:0000256" key="2">
    <source>
        <dbReference type="ARBA" id="ARBA00022840"/>
    </source>
</evidence>
<keyword evidence="6" id="KW-0804">Transcription</keyword>
<dbReference type="GO" id="GO:0006355">
    <property type="term" value="P:regulation of DNA-templated transcription"/>
    <property type="evidence" value="ECO:0007669"/>
    <property type="project" value="InterPro"/>
</dbReference>
<dbReference type="FunFam" id="3.40.50.300:FF:000006">
    <property type="entry name" value="DNA-binding transcriptional regulator NtrC"/>
    <property type="match status" value="1"/>
</dbReference>
<protein>
    <submittedName>
        <fullName evidence="11">Transcriptional regulatory protein ZraR</fullName>
    </submittedName>
</protein>
<keyword evidence="4" id="KW-0238">DNA-binding</keyword>
<organism evidence="11 12">
    <name type="scientific">Candidatus Sulfotelmatobacter kueseliae</name>
    <dbReference type="NCBI Taxonomy" id="2042962"/>
    <lineage>
        <taxon>Bacteria</taxon>
        <taxon>Pseudomonadati</taxon>
        <taxon>Acidobacteriota</taxon>
        <taxon>Terriglobia</taxon>
        <taxon>Terriglobales</taxon>
        <taxon>Candidatus Korobacteraceae</taxon>
        <taxon>Candidatus Sulfotelmatobacter</taxon>
    </lineage>
</organism>
<evidence type="ECO:0000313" key="11">
    <source>
        <dbReference type="EMBL" id="SPF32827.1"/>
    </source>
</evidence>
<dbReference type="PRINTS" id="PR01590">
    <property type="entry name" value="HTHFIS"/>
</dbReference>
<evidence type="ECO:0000256" key="5">
    <source>
        <dbReference type="ARBA" id="ARBA00023159"/>
    </source>
</evidence>
<dbReference type="CDD" id="cd00009">
    <property type="entry name" value="AAA"/>
    <property type="match status" value="1"/>
</dbReference>
<dbReference type="InterPro" id="IPR025944">
    <property type="entry name" value="Sigma_54_int_dom_CS"/>
</dbReference>
<dbReference type="Gene3D" id="1.10.8.60">
    <property type="match status" value="1"/>
</dbReference>
<dbReference type="SMART" id="SM00382">
    <property type="entry name" value="AAA"/>
    <property type="match status" value="1"/>
</dbReference>
<dbReference type="OrthoDB" id="9771372at2"/>
<dbReference type="PANTHER" id="PTHR32071">
    <property type="entry name" value="TRANSCRIPTIONAL REGULATORY PROTEIN"/>
    <property type="match status" value="1"/>
</dbReference>
<evidence type="ECO:0000256" key="1">
    <source>
        <dbReference type="ARBA" id="ARBA00022741"/>
    </source>
</evidence>
<dbReference type="Pfam" id="PF25601">
    <property type="entry name" value="AAA_lid_14"/>
    <property type="match status" value="1"/>
</dbReference>
<proteinExistence type="predicted"/>